<accession>A0A1Y1NGC9</accession>
<feature type="signal peptide" evidence="1">
    <location>
        <begin position="1"/>
        <end position="18"/>
    </location>
</feature>
<name>A0A1Y1NGC9_PHOPY</name>
<dbReference type="Gene3D" id="1.10.238.20">
    <property type="entry name" value="Pheromone/general odorant binding protein domain"/>
    <property type="match status" value="1"/>
</dbReference>
<feature type="chain" id="PRO_5012711219" evidence="1">
    <location>
        <begin position="19"/>
        <end position="146"/>
    </location>
</feature>
<evidence type="ECO:0000313" key="2">
    <source>
        <dbReference type="EMBL" id="JAV96598.1"/>
    </source>
</evidence>
<dbReference type="SUPFAM" id="SSF47565">
    <property type="entry name" value="Insect pheromone/odorant-binding proteins"/>
    <property type="match status" value="1"/>
</dbReference>
<dbReference type="CDD" id="cd23992">
    <property type="entry name" value="PBP_GOBP"/>
    <property type="match status" value="1"/>
</dbReference>
<proteinExistence type="predicted"/>
<dbReference type="GO" id="GO:0005549">
    <property type="term" value="F:odorant binding"/>
    <property type="evidence" value="ECO:0007669"/>
    <property type="project" value="InterPro"/>
</dbReference>
<dbReference type="InterPro" id="IPR036728">
    <property type="entry name" value="PBP_GOBP_sf"/>
</dbReference>
<sequence length="146" mass="16784">MFNQLILLICSMVCTSLADDSIFDAIENECIDKLGLGFYENLIVLESGYLKEDDEDMRAFFACVWKEKGFQRENGSVNFNSIYEIIVSERKSGSSEFGSAYVAIQAIANCEDIEEENHGHTVIMVYNCLNEKVLEYNEKFRNKFIR</sequence>
<keyword evidence="1" id="KW-0732">Signal</keyword>
<dbReference type="Pfam" id="PF01395">
    <property type="entry name" value="PBP_GOBP"/>
    <property type="match status" value="1"/>
</dbReference>
<dbReference type="InterPro" id="IPR006170">
    <property type="entry name" value="PBP/GOBP"/>
</dbReference>
<dbReference type="EMBL" id="GEZM01003746">
    <property type="protein sequence ID" value="JAV96598.1"/>
    <property type="molecule type" value="Transcribed_RNA"/>
</dbReference>
<organism evidence="2">
    <name type="scientific">Photinus pyralis</name>
    <name type="common">Common eastern firefly</name>
    <name type="synonym">Lampyris pyralis</name>
    <dbReference type="NCBI Taxonomy" id="7054"/>
    <lineage>
        <taxon>Eukaryota</taxon>
        <taxon>Metazoa</taxon>
        <taxon>Ecdysozoa</taxon>
        <taxon>Arthropoda</taxon>
        <taxon>Hexapoda</taxon>
        <taxon>Insecta</taxon>
        <taxon>Pterygota</taxon>
        <taxon>Neoptera</taxon>
        <taxon>Endopterygota</taxon>
        <taxon>Coleoptera</taxon>
        <taxon>Polyphaga</taxon>
        <taxon>Elateriformia</taxon>
        <taxon>Elateroidea</taxon>
        <taxon>Lampyridae</taxon>
        <taxon>Lampyrinae</taxon>
        <taxon>Photinus</taxon>
    </lineage>
</organism>
<evidence type="ECO:0000256" key="1">
    <source>
        <dbReference type="SAM" id="SignalP"/>
    </source>
</evidence>
<dbReference type="AlphaFoldDB" id="A0A1Y1NGC9"/>
<protein>
    <submittedName>
        <fullName evidence="2">Uncharacterized protein</fullName>
    </submittedName>
</protein>
<reference evidence="2" key="1">
    <citation type="journal article" date="2016" name="Sci. Rep.">
        <title>Molecular characterization of firefly nuptial gifts: a multi-omics approach sheds light on postcopulatory sexual selection.</title>
        <authorList>
            <person name="Al-Wathiqui N."/>
            <person name="Fallon T.R."/>
            <person name="South A."/>
            <person name="Weng J.K."/>
            <person name="Lewis S.M."/>
        </authorList>
    </citation>
    <scope>NUCLEOTIDE SEQUENCE</scope>
</reference>